<keyword evidence="5" id="KW-0378">Hydrolase</keyword>
<feature type="domain" description="Phospholipase/carboxylesterase/thioesterase" evidence="8">
    <location>
        <begin position="43"/>
        <end position="195"/>
    </location>
</feature>
<evidence type="ECO:0000256" key="2">
    <source>
        <dbReference type="ARBA" id="ARBA00022525"/>
    </source>
</evidence>
<reference evidence="9 10" key="1">
    <citation type="submission" date="2020-08" db="EMBL/GenBank/DDBJ databases">
        <title>Adhaeribacter dokdonensis sp. nov., isolated from the rhizosphere of Elymus tsukushiensis, a plant native to the Dokdo Islands, Republic of Korea.</title>
        <authorList>
            <person name="Ghim S.Y."/>
        </authorList>
    </citation>
    <scope>NUCLEOTIDE SEQUENCE [LARGE SCALE GENOMIC DNA]</scope>
    <source>
        <strain evidence="9 10">KUDC8001</strain>
    </source>
</reference>
<evidence type="ECO:0000313" key="10">
    <source>
        <dbReference type="Proteomes" id="UP000514509"/>
    </source>
</evidence>
<keyword evidence="6" id="KW-0119">Carbohydrate metabolism</keyword>
<evidence type="ECO:0000259" key="8">
    <source>
        <dbReference type="Pfam" id="PF02230"/>
    </source>
</evidence>
<accession>A0A7L7L5I5</accession>
<dbReference type="InterPro" id="IPR043595">
    <property type="entry name" value="FaeB/C/D"/>
</dbReference>
<dbReference type="AlphaFoldDB" id="A0A7L7L5I5"/>
<dbReference type="Proteomes" id="UP000514509">
    <property type="component" value="Chromosome"/>
</dbReference>
<evidence type="ECO:0000256" key="5">
    <source>
        <dbReference type="ARBA" id="ARBA00022801"/>
    </source>
</evidence>
<name>A0A7L7L5I5_9BACT</name>
<dbReference type="InterPro" id="IPR003140">
    <property type="entry name" value="PLipase/COase/thioEstase"/>
</dbReference>
<dbReference type="InterPro" id="IPR029058">
    <property type="entry name" value="AB_hydrolase_fold"/>
</dbReference>
<evidence type="ECO:0000256" key="6">
    <source>
        <dbReference type="ARBA" id="ARBA00023277"/>
    </source>
</evidence>
<evidence type="ECO:0000256" key="1">
    <source>
        <dbReference type="ARBA" id="ARBA00004613"/>
    </source>
</evidence>
<keyword evidence="7" id="KW-0624">Polysaccharide degradation</keyword>
<dbReference type="RefSeq" id="WP_182415260.1">
    <property type="nucleotide sequence ID" value="NZ_CP055153.1"/>
</dbReference>
<dbReference type="GO" id="GO:0030600">
    <property type="term" value="F:feruloyl esterase activity"/>
    <property type="evidence" value="ECO:0007669"/>
    <property type="project" value="InterPro"/>
</dbReference>
<dbReference type="KEGG" id="add:HUW48_08440"/>
<keyword evidence="10" id="KW-1185">Reference proteome</keyword>
<evidence type="ECO:0000313" key="9">
    <source>
        <dbReference type="EMBL" id="QMU28072.1"/>
    </source>
</evidence>
<evidence type="ECO:0000256" key="7">
    <source>
        <dbReference type="ARBA" id="ARBA00023326"/>
    </source>
</evidence>
<keyword evidence="3" id="KW-0858">Xylan degradation</keyword>
<keyword evidence="2" id="KW-0964">Secreted</keyword>
<dbReference type="GO" id="GO:0045493">
    <property type="term" value="P:xylan catabolic process"/>
    <property type="evidence" value="ECO:0007669"/>
    <property type="project" value="UniProtKB-KW"/>
</dbReference>
<evidence type="ECO:0000256" key="4">
    <source>
        <dbReference type="ARBA" id="ARBA00022729"/>
    </source>
</evidence>
<dbReference type="PANTHER" id="PTHR38050">
    <property type="match status" value="1"/>
</dbReference>
<dbReference type="PANTHER" id="PTHR38050:SF2">
    <property type="entry name" value="FERULOYL ESTERASE C-RELATED"/>
    <property type="match status" value="1"/>
</dbReference>
<organism evidence="9 10">
    <name type="scientific">Adhaeribacter radiodurans</name>
    <dbReference type="NCBI Taxonomy" id="2745197"/>
    <lineage>
        <taxon>Bacteria</taxon>
        <taxon>Pseudomonadati</taxon>
        <taxon>Bacteroidota</taxon>
        <taxon>Cytophagia</taxon>
        <taxon>Cytophagales</taxon>
        <taxon>Hymenobacteraceae</taxon>
        <taxon>Adhaeribacter</taxon>
    </lineage>
</organism>
<gene>
    <name evidence="9" type="ORF">HUW48_08440</name>
</gene>
<dbReference type="SUPFAM" id="SSF53474">
    <property type="entry name" value="alpha/beta-Hydrolases"/>
    <property type="match status" value="1"/>
</dbReference>
<dbReference type="GO" id="GO:0005576">
    <property type="term" value="C:extracellular region"/>
    <property type="evidence" value="ECO:0007669"/>
    <property type="project" value="UniProtKB-SubCell"/>
</dbReference>
<protein>
    <submittedName>
        <fullName evidence="9">Poly(3-hydroxybutyrate) depolymerase</fullName>
    </submittedName>
</protein>
<evidence type="ECO:0000256" key="3">
    <source>
        <dbReference type="ARBA" id="ARBA00022651"/>
    </source>
</evidence>
<dbReference type="Pfam" id="PF02230">
    <property type="entry name" value="Abhydrolase_2"/>
    <property type="match status" value="1"/>
</dbReference>
<dbReference type="EMBL" id="CP055153">
    <property type="protein sequence ID" value="QMU28072.1"/>
    <property type="molecule type" value="Genomic_DNA"/>
</dbReference>
<dbReference type="Gene3D" id="3.40.50.1820">
    <property type="entry name" value="alpha/beta hydrolase"/>
    <property type="match status" value="1"/>
</dbReference>
<sequence>MKSICLLITLISFLEAKCQVITDSVLVENHYRTFHFNQPKTHTKNYNLIFVLHGSGGDGKGMIKAAQSLENQSGKQPIFLVYPDGYKKYWNECRKAATSAANKEDINEQAFFKAMLRYFTQKYGVNKDRFFAIGLSGGGHMAYKLALTMPDKCKGISAFVANLPDPPNLDCIETKKPVAVMISNGTQDPINPYLGGPMVVNGSSFGSVRSSNNSFHYFADLAGYQGKPKIENVPDKIPSNKQTITRYTYKEKNKPEVMLLEVKGGEHNFPEDIDGFTESWQFFSRQIKAN</sequence>
<keyword evidence="4" id="KW-0732">Signal</keyword>
<proteinExistence type="predicted"/>
<comment type="subcellular location">
    <subcellularLocation>
        <location evidence="1">Secreted</location>
    </subcellularLocation>
</comment>